<dbReference type="PRINTS" id="PR00111">
    <property type="entry name" value="ABHYDROLASE"/>
</dbReference>
<dbReference type="Proteomes" id="UP000240717">
    <property type="component" value="Unassembled WGS sequence"/>
</dbReference>
<dbReference type="InterPro" id="IPR050266">
    <property type="entry name" value="AB_hydrolase_sf"/>
</dbReference>
<dbReference type="InterPro" id="IPR029058">
    <property type="entry name" value="AB_hydrolase_fold"/>
</dbReference>
<proteinExistence type="predicted"/>
<sequence length="267" mass="30767">MDKIQLGNGIEIAYRDVGQGIPIVLIHGLDGNLAAFKQLSERLSDRYRVITYDVRGHGKSSRCDSFDLEDHIEDLYILMEQLNISSAHILGHDMGGLIGKRFTEKYPFKTISLTAVASKREDITHGFTKLMVEHQDLVAGFNKSEAVLLLFPILFKEQDNTMRWFQDQRMYYRPSSEESAIAIRALISYNAQEQEERPLVNVPTLIINGFYDPLIKDKNNYCVDDHFENITKMVFNDSGHAPHIEEPEKFESVYTDFISSIEQWIER</sequence>
<dbReference type="STRING" id="1194526.A284_10245"/>
<dbReference type="AlphaFoldDB" id="A0A2T4PXR9"/>
<dbReference type="Gene3D" id="3.40.50.1820">
    <property type="entry name" value="alpha/beta hydrolase"/>
    <property type="match status" value="1"/>
</dbReference>
<gene>
    <name evidence="2" type="ORF">BU085_11710</name>
</gene>
<dbReference type="EMBL" id="PZEV01000059">
    <property type="protein sequence ID" value="PTI49614.1"/>
    <property type="molecule type" value="Genomic_DNA"/>
</dbReference>
<dbReference type="PANTHER" id="PTHR43798:SF28">
    <property type="entry name" value="AB HYDROLASE-1 DOMAIN-CONTAINING PROTEIN"/>
    <property type="match status" value="1"/>
</dbReference>
<dbReference type="GO" id="GO:0016787">
    <property type="term" value="F:hydrolase activity"/>
    <property type="evidence" value="ECO:0007669"/>
    <property type="project" value="UniProtKB-KW"/>
</dbReference>
<organism evidence="2 3">
    <name type="scientific">Staphylococcus warneri</name>
    <dbReference type="NCBI Taxonomy" id="1292"/>
    <lineage>
        <taxon>Bacteria</taxon>
        <taxon>Bacillati</taxon>
        <taxon>Bacillota</taxon>
        <taxon>Bacilli</taxon>
        <taxon>Bacillales</taxon>
        <taxon>Staphylococcaceae</taxon>
        <taxon>Staphylococcus</taxon>
    </lineage>
</organism>
<dbReference type="GO" id="GO:0016020">
    <property type="term" value="C:membrane"/>
    <property type="evidence" value="ECO:0007669"/>
    <property type="project" value="TreeGrafter"/>
</dbReference>
<dbReference type="InterPro" id="IPR000639">
    <property type="entry name" value="Epox_hydrolase-like"/>
</dbReference>
<feature type="domain" description="AB hydrolase-1" evidence="1">
    <location>
        <begin position="22"/>
        <end position="247"/>
    </location>
</feature>
<accession>A0A2T4PXR9</accession>
<reference evidence="2 3" key="1">
    <citation type="journal article" date="2016" name="Front. Microbiol.">
        <title>Comprehensive Phylogenetic Analysis of Bovine Non-aureus Staphylococci Species Based on Whole-Genome Sequencing.</title>
        <authorList>
            <person name="Naushad S."/>
            <person name="Barkema H.W."/>
            <person name="Luby C."/>
            <person name="Condas L.A."/>
            <person name="Nobrega D.B."/>
            <person name="Carson D.A."/>
            <person name="De Buck J."/>
        </authorList>
    </citation>
    <scope>NUCLEOTIDE SEQUENCE [LARGE SCALE GENOMIC DNA]</scope>
    <source>
        <strain evidence="2 3">SNUC 2993</strain>
    </source>
</reference>
<dbReference type="SUPFAM" id="SSF53474">
    <property type="entry name" value="alpha/beta-Hydrolases"/>
    <property type="match status" value="1"/>
</dbReference>
<evidence type="ECO:0000259" key="1">
    <source>
        <dbReference type="Pfam" id="PF00561"/>
    </source>
</evidence>
<dbReference type="InterPro" id="IPR000073">
    <property type="entry name" value="AB_hydrolase_1"/>
</dbReference>
<dbReference type="PANTHER" id="PTHR43798">
    <property type="entry name" value="MONOACYLGLYCEROL LIPASE"/>
    <property type="match status" value="1"/>
</dbReference>
<dbReference type="PRINTS" id="PR00412">
    <property type="entry name" value="EPOXHYDRLASE"/>
</dbReference>
<keyword evidence="2" id="KW-0378">Hydrolase</keyword>
<dbReference type="Pfam" id="PF00561">
    <property type="entry name" value="Abhydrolase_1"/>
    <property type="match status" value="1"/>
</dbReference>
<evidence type="ECO:0000313" key="2">
    <source>
        <dbReference type="EMBL" id="PTI49614.1"/>
    </source>
</evidence>
<name>A0A2T4PXR9_STAWA</name>
<dbReference type="RefSeq" id="WP_002451056.1">
    <property type="nucleotide sequence ID" value="NZ_CP054017.1"/>
</dbReference>
<comment type="caution">
    <text evidence="2">The sequence shown here is derived from an EMBL/GenBank/DDBJ whole genome shotgun (WGS) entry which is preliminary data.</text>
</comment>
<protein>
    <submittedName>
        <fullName evidence="2">Alpha/beta hydrolase</fullName>
    </submittedName>
</protein>
<evidence type="ECO:0000313" key="3">
    <source>
        <dbReference type="Proteomes" id="UP000240717"/>
    </source>
</evidence>